<organism evidence="1 2">
    <name type="scientific">Olea europaea subsp. europaea</name>
    <dbReference type="NCBI Taxonomy" id="158383"/>
    <lineage>
        <taxon>Eukaryota</taxon>
        <taxon>Viridiplantae</taxon>
        <taxon>Streptophyta</taxon>
        <taxon>Embryophyta</taxon>
        <taxon>Tracheophyta</taxon>
        <taxon>Spermatophyta</taxon>
        <taxon>Magnoliopsida</taxon>
        <taxon>eudicotyledons</taxon>
        <taxon>Gunneridae</taxon>
        <taxon>Pentapetalae</taxon>
        <taxon>asterids</taxon>
        <taxon>lamiids</taxon>
        <taxon>Lamiales</taxon>
        <taxon>Oleaceae</taxon>
        <taxon>Oleeae</taxon>
        <taxon>Olea</taxon>
    </lineage>
</organism>
<evidence type="ECO:0000313" key="2">
    <source>
        <dbReference type="Proteomes" id="UP000594638"/>
    </source>
</evidence>
<dbReference type="AlphaFoldDB" id="A0A8S0UPB8"/>
<dbReference type="Gramene" id="OE9A060546T1">
    <property type="protein sequence ID" value="OE9A060546C1"/>
    <property type="gene ID" value="OE9A060546"/>
</dbReference>
<name>A0A8S0UPB8_OLEEU</name>
<reference evidence="1 2" key="1">
    <citation type="submission" date="2019-12" db="EMBL/GenBank/DDBJ databases">
        <authorList>
            <person name="Alioto T."/>
            <person name="Alioto T."/>
            <person name="Gomez Garrido J."/>
        </authorList>
    </citation>
    <scope>NUCLEOTIDE SEQUENCE [LARGE SCALE GENOMIC DNA]</scope>
</reference>
<comment type="caution">
    <text evidence="1">The sequence shown here is derived from an EMBL/GenBank/DDBJ whole genome shotgun (WGS) entry which is preliminary data.</text>
</comment>
<keyword evidence="2" id="KW-1185">Reference proteome</keyword>
<proteinExistence type="predicted"/>
<protein>
    <submittedName>
        <fullName evidence="1">Uncharacterized protein</fullName>
    </submittedName>
</protein>
<evidence type="ECO:0000313" key="1">
    <source>
        <dbReference type="EMBL" id="CAA3022031.1"/>
    </source>
</evidence>
<sequence length="50" mass="6049">MYYRVEDLAFNDEESTSPTTKVMYREERLLSLLFVERWGHDEKGKENPHT</sequence>
<dbReference type="Proteomes" id="UP000594638">
    <property type="component" value="Unassembled WGS sequence"/>
</dbReference>
<gene>
    <name evidence="1" type="ORF">OLEA9_A060546</name>
</gene>
<dbReference type="EMBL" id="CACTIH010009063">
    <property type="protein sequence ID" value="CAA3022031.1"/>
    <property type="molecule type" value="Genomic_DNA"/>
</dbReference>
<accession>A0A8S0UPB8</accession>